<evidence type="ECO:0000256" key="4">
    <source>
        <dbReference type="ARBA" id="ARBA00024746"/>
    </source>
</evidence>
<feature type="region of interest" description="Disordered" evidence="6">
    <location>
        <begin position="232"/>
        <end position="288"/>
    </location>
</feature>
<dbReference type="Gene3D" id="2.60.40.4070">
    <property type="match status" value="1"/>
</dbReference>
<comment type="function">
    <text evidence="4 5">Required for flagellar hook formation. May act as a scaffolding protein.</text>
</comment>
<feature type="domain" description="FlgD/Vpr Ig-like" evidence="7">
    <location>
        <begin position="116"/>
        <end position="184"/>
    </location>
</feature>
<evidence type="ECO:0000256" key="2">
    <source>
        <dbReference type="ARBA" id="ARBA00016013"/>
    </source>
</evidence>
<evidence type="ECO:0000256" key="6">
    <source>
        <dbReference type="SAM" id="MobiDB-lite"/>
    </source>
</evidence>
<feature type="domain" description="FlgD Tudor-like" evidence="8">
    <location>
        <begin position="84"/>
        <end position="228"/>
    </location>
</feature>
<name>A0A109W428_9BACT</name>
<dbReference type="Proteomes" id="UP000069241">
    <property type="component" value="Chromosome"/>
</dbReference>
<keyword evidence="9" id="KW-0969">Cilium</keyword>
<feature type="compositionally biased region" description="Low complexity" evidence="6">
    <location>
        <begin position="274"/>
        <end position="288"/>
    </location>
</feature>
<reference evidence="10" key="1">
    <citation type="submission" date="2016-02" db="EMBL/GenBank/DDBJ databases">
        <authorList>
            <person name="Holder M.E."/>
            <person name="Ajami N.J."/>
            <person name="Petrosino J.F."/>
        </authorList>
    </citation>
    <scope>NUCLEOTIDE SEQUENCE [LARGE SCALE GENOMIC DNA]</scope>
    <source>
        <strain evidence="10">CCUG 45958</strain>
    </source>
</reference>
<proteinExistence type="inferred from homology"/>
<feature type="compositionally biased region" description="Acidic residues" evidence="6">
    <location>
        <begin position="243"/>
        <end position="256"/>
    </location>
</feature>
<dbReference type="AlphaFoldDB" id="A0A109W428"/>
<dbReference type="EMBL" id="CP014229">
    <property type="protein sequence ID" value="AMD89690.1"/>
    <property type="molecule type" value="Genomic_DNA"/>
</dbReference>
<dbReference type="STRING" id="44742.AXF13_05940"/>
<keyword evidence="10" id="KW-1185">Reference proteome</keyword>
<organism evidence="9 10">
    <name type="scientific">Desulfovibrio fairfieldensis</name>
    <dbReference type="NCBI Taxonomy" id="44742"/>
    <lineage>
        <taxon>Bacteria</taxon>
        <taxon>Pseudomonadati</taxon>
        <taxon>Thermodesulfobacteriota</taxon>
        <taxon>Desulfovibrionia</taxon>
        <taxon>Desulfovibrionales</taxon>
        <taxon>Desulfovibrionaceae</taxon>
        <taxon>Desulfovibrio</taxon>
    </lineage>
</organism>
<dbReference type="InterPro" id="IPR025963">
    <property type="entry name" value="FLgD_Tudor"/>
</dbReference>
<comment type="similarity">
    <text evidence="1 5">Belongs to the FlgD family.</text>
</comment>
<keyword evidence="3 5" id="KW-1005">Bacterial flagellum biogenesis</keyword>
<dbReference type="Gene3D" id="2.30.30.910">
    <property type="match status" value="1"/>
</dbReference>
<dbReference type="InterPro" id="IPR005648">
    <property type="entry name" value="FlgD"/>
</dbReference>
<evidence type="ECO:0000313" key="10">
    <source>
        <dbReference type="Proteomes" id="UP000069241"/>
    </source>
</evidence>
<evidence type="ECO:0000259" key="8">
    <source>
        <dbReference type="Pfam" id="PF13861"/>
    </source>
</evidence>
<keyword evidence="9" id="KW-0282">Flagellum</keyword>
<evidence type="ECO:0000259" key="7">
    <source>
        <dbReference type="Pfam" id="PF13860"/>
    </source>
</evidence>
<evidence type="ECO:0000256" key="1">
    <source>
        <dbReference type="ARBA" id="ARBA00010577"/>
    </source>
</evidence>
<dbReference type="Pfam" id="PF03963">
    <property type="entry name" value="FlgD"/>
    <property type="match status" value="1"/>
</dbReference>
<dbReference type="InterPro" id="IPR025965">
    <property type="entry name" value="FlgD/Vpr_Ig-like"/>
</dbReference>
<gene>
    <name evidence="9" type="ORF">AXF13_05940</name>
</gene>
<evidence type="ECO:0000256" key="3">
    <source>
        <dbReference type="ARBA" id="ARBA00022795"/>
    </source>
</evidence>
<evidence type="ECO:0000313" key="9">
    <source>
        <dbReference type="EMBL" id="AMD89690.1"/>
    </source>
</evidence>
<keyword evidence="9" id="KW-0966">Cell projection</keyword>
<sequence>MSSITQALNQANNEFNSALSKQKGSNMDKDSFMLLLVTQFKYQDPLNPMEDKEFIAQLAQFSSLEQLMNLNTSMEGLTDATNNQQMINATSYIGKNVSVSGNAIGKNTDEKTKEVTISKFRYAPNDNVVAGSQIIVRDADNNPVYVAELNENKAAGTTYEFEWDGKRNDGSVAPDGVYTVSLALLNSNGESVLADQVVDARVTGVVNNNGSVCLGLDGGQLILLANVRQVTEPEAKSSGGDENPPDGEDPDKEDPDGEKPGTGGTPDTEETPGTEENSGTGETTAQAA</sequence>
<dbReference type="KEGG" id="dfi:AXF13_05940"/>
<dbReference type="GO" id="GO:0044781">
    <property type="term" value="P:bacterial-type flagellum organization"/>
    <property type="evidence" value="ECO:0007669"/>
    <property type="project" value="UniProtKB-UniRule"/>
</dbReference>
<dbReference type="RefSeq" id="WP_062252031.1">
    <property type="nucleotide sequence ID" value="NZ_CP014229.1"/>
</dbReference>
<dbReference type="Pfam" id="PF13861">
    <property type="entry name" value="FLgD_tudor"/>
    <property type="match status" value="1"/>
</dbReference>
<dbReference type="Pfam" id="PF13860">
    <property type="entry name" value="FlgD_ig"/>
    <property type="match status" value="1"/>
</dbReference>
<protein>
    <recommendedName>
        <fullName evidence="2 5">Basal-body rod modification protein FlgD</fullName>
    </recommendedName>
</protein>
<accession>A0A109W428</accession>
<evidence type="ECO:0000256" key="5">
    <source>
        <dbReference type="RuleBase" id="RU362076"/>
    </source>
</evidence>